<gene>
    <name evidence="2" type="ORF">GCM10009539_63790</name>
</gene>
<proteinExistence type="predicted"/>
<dbReference type="Pfam" id="PF00561">
    <property type="entry name" value="Abhydrolase_1"/>
    <property type="match status" value="1"/>
</dbReference>
<dbReference type="GO" id="GO:0016787">
    <property type="term" value="F:hydrolase activity"/>
    <property type="evidence" value="ECO:0007669"/>
    <property type="project" value="UniProtKB-KW"/>
</dbReference>
<dbReference type="InterPro" id="IPR029058">
    <property type="entry name" value="AB_hydrolase_fold"/>
</dbReference>
<feature type="domain" description="AB hydrolase-1" evidence="1">
    <location>
        <begin position="22"/>
        <end position="278"/>
    </location>
</feature>
<evidence type="ECO:0000313" key="2">
    <source>
        <dbReference type="EMBL" id="GAA0268117.1"/>
    </source>
</evidence>
<dbReference type="PANTHER" id="PTHR43798:SF33">
    <property type="entry name" value="HYDROLASE, PUTATIVE (AFU_ORTHOLOGUE AFUA_2G14860)-RELATED"/>
    <property type="match status" value="1"/>
</dbReference>
<dbReference type="InterPro" id="IPR050266">
    <property type="entry name" value="AB_hydrolase_sf"/>
</dbReference>
<evidence type="ECO:0000259" key="1">
    <source>
        <dbReference type="Pfam" id="PF00561"/>
    </source>
</evidence>
<dbReference type="PRINTS" id="PR00412">
    <property type="entry name" value="EPOXHYDRLASE"/>
</dbReference>
<keyword evidence="3" id="KW-1185">Reference proteome</keyword>
<dbReference type="Proteomes" id="UP001500967">
    <property type="component" value="Unassembled WGS sequence"/>
</dbReference>
<keyword evidence="2" id="KW-0378">Hydrolase</keyword>
<protein>
    <submittedName>
        <fullName evidence="2">Alpha/beta hydrolase</fullName>
    </submittedName>
</protein>
<dbReference type="EMBL" id="BAAAGX010000028">
    <property type="protein sequence ID" value="GAA0268117.1"/>
    <property type="molecule type" value="Genomic_DNA"/>
</dbReference>
<dbReference type="InterPro" id="IPR000073">
    <property type="entry name" value="AB_hydrolase_1"/>
</dbReference>
<sequence length="292" mass="31503">MTTLRTDVLSVTYRDAGPADGPAVLILHGWPDAASAWTPIADHLAGLGLRTITPELRGHGQTRFLDPGTVRDGRGVALAGDALELLDALGVERCAVVGHDWGARAGYTLAALAPERVTRLVTLSLGYQPHGVFTMPDFAQARAFWYQWLMFVDAGAEAIRRDPAGFARLQWETWSPPGWFDEETFAAAAEAFANPDWAAITLSGYRSRFAADEPRDPRYDPLAARLAEVGTIGVDTLTVQGGADHCDPPSLLAGQEKHFTGGYRLEVLDGVGHFPHREAPSAVTSLIAEYLS</sequence>
<name>A0ABN0UZR8_9ACTN</name>
<accession>A0ABN0UZR8</accession>
<reference evidence="2 3" key="1">
    <citation type="journal article" date="2019" name="Int. J. Syst. Evol. Microbiol.">
        <title>The Global Catalogue of Microorganisms (GCM) 10K type strain sequencing project: providing services to taxonomists for standard genome sequencing and annotation.</title>
        <authorList>
            <consortium name="The Broad Institute Genomics Platform"/>
            <consortium name="The Broad Institute Genome Sequencing Center for Infectious Disease"/>
            <person name="Wu L."/>
            <person name="Ma J."/>
        </authorList>
    </citation>
    <scope>NUCLEOTIDE SEQUENCE [LARGE SCALE GENOMIC DNA]</scope>
    <source>
        <strain evidence="2 3">JCM 10425</strain>
    </source>
</reference>
<dbReference type="InterPro" id="IPR000639">
    <property type="entry name" value="Epox_hydrolase-like"/>
</dbReference>
<dbReference type="PANTHER" id="PTHR43798">
    <property type="entry name" value="MONOACYLGLYCEROL LIPASE"/>
    <property type="match status" value="1"/>
</dbReference>
<organism evidence="2 3">
    <name type="scientific">Cryptosporangium japonicum</name>
    <dbReference type="NCBI Taxonomy" id="80872"/>
    <lineage>
        <taxon>Bacteria</taxon>
        <taxon>Bacillati</taxon>
        <taxon>Actinomycetota</taxon>
        <taxon>Actinomycetes</taxon>
        <taxon>Cryptosporangiales</taxon>
        <taxon>Cryptosporangiaceae</taxon>
        <taxon>Cryptosporangium</taxon>
    </lineage>
</organism>
<dbReference type="Gene3D" id="3.40.50.1820">
    <property type="entry name" value="alpha/beta hydrolase"/>
    <property type="match status" value="1"/>
</dbReference>
<comment type="caution">
    <text evidence="2">The sequence shown here is derived from an EMBL/GenBank/DDBJ whole genome shotgun (WGS) entry which is preliminary data.</text>
</comment>
<dbReference type="RefSeq" id="WP_344652638.1">
    <property type="nucleotide sequence ID" value="NZ_BAAAGX010000028.1"/>
</dbReference>
<dbReference type="SUPFAM" id="SSF53474">
    <property type="entry name" value="alpha/beta-Hydrolases"/>
    <property type="match status" value="1"/>
</dbReference>
<evidence type="ECO:0000313" key="3">
    <source>
        <dbReference type="Proteomes" id="UP001500967"/>
    </source>
</evidence>